<evidence type="ECO:0000313" key="2">
    <source>
        <dbReference type="EMBL" id="PKU49304.1"/>
    </source>
</evidence>
<organism evidence="2 3">
    <name type="scientific">Limosa lapponica baueri</name>
    <dbReference type="NCBI Taxonomy" id="1758121"/>
    <lineage>
        <taxon>Eukaryota</taxon>
        <taxon>Metazoa</taxon>
        <taxon>Chordata</taxon>
        <taxon>Craniata</taxon>
        <taxon>Vertebrata</taxon>
        <taxon>Euteleostomi</taxon>
        <taxon>Archelosauria</taxon>
        <taxon>Archosauria</taxon>
        <taxon>Dinosauria</taxon>
        <taxon>Saurischia</taxon>
        <taxon>Theropoda</taxon>
        <taxon>Coelurosauria</taxon>
        <taxon>Aves</taxon>
        <taxon>Neognathae</taxon>
        <taxon>Neoaves</taxon>
        <taxon>Charadriiformes</taxon>
        <taxon>Scolopacidae</taxon>
        <taxon>Limosa</taxon>
    </lineage>
</organism>
<dbReference type="Proteomes" id="UP000233556">
    <property type="component" value="Unassembled WGS sequence"/>
</dbReference>
<evidence type="ECO:0000313" key="3">
    <source>
        <dbReference type="Proteomes" id="UP000233556"/>
    </source>
</evidence>
<keyword evidence="1" id="KW-0732">Signal</keyword>
<keyword evidence="3" id="KW-1185">Reference proteome</keyword>
<reference evidence="3" key="1">
    <citation type="submission" date="2017-11" db="EMBL/GenBank/DDBJ databases">
        <authorList>
            <person name="Lima N.C."/>
            <person name="Parody-Merino A.M."/>
            <person name="Battley P.F."/>
            <person name="Fidler A.E."/>
            <person name="Prosdocimi F."/>
        </authorList>
    </citation>
    <scope>NUCLEOTIDE SEQUENCE [LARGE SCALE GENOMIC DNA]</scope>
</reference>
<accession>A0A2I0UTB4</accession>
<dbReference type="EMBL" id="KZ505639">
    <property type="protein sequence ID" value="PKU49304.1"/>
    <property type="molecule type" value="Genomic_DNA"/>
</dbReference>
<gene>
    <name evidence="2" type="ORF">llap_343</name>
</gene>
<feature type="chain" id="PRO_5014187747" description="Rna-directed dna polymerase from mobile element jockey-like" evidence="1">
    <location>
        <begin position="18"/>
        <end position="245"/>
    </location>
</feature>
<proteinExistence type="predicted"/>
<dbReference type="AlphaFoldDB" id="A0A2I0UTB4"/>
<reference evidence="3" key="2">
    <citation type="submission" date="2017-12" db="EMBL/GenBank/DDBJ databases">
        <title>Genome sequence of the Bar-tailed Godwit (Limosa lapponica baueri).</title>
        <authorList>
            <person name="Lima N.C.B."/>
            <person name="Parody-Merino A.M."/>
            <person name="Battley P.F."/>
            <person name="Fidler A.E."/>
            <person name="Prosdocimi F."/>
        </authorList>
    </citation>
    <scope>NUCLEOTIDE SEQUENCE [LARGE SCALE GENOMIC DNA]</scope>
</reference>
<evidence type="ECO:0000256" key="1">
    <source>
        <dbReference type="SAM" id="SignalP"/>
    </source>
</evidence>
<dbReference type="OrthoDB" id="3824970at2759"/>
<protein>
    <recommendedName>
        <fullName evidence="4">Rna-directed dna polymerase from mobile element jockey-like</fullName>
    </recommendedName>
</protein>
<feature type="signal peptide" evidence="1">
    <location>
        <begin position="1"/>
        <end position="17"/>
    </location>
</feature>
<name>A0A2I0UTB4_LIMLA</name>
<sequence length="245" mass="27267">MASRAALEGLILSLCSALMRPYLESRVWSSAPQYEQDMEILDTVQKRATKVIKGLEHLSCEERLRELGLFSLEKRRHSGDCILVYKYSKGEYKQDAGRLFSVVPSDRTRGNRHKLKDSRFPLDIRETKQQGYVAAEKEHIPQPRVHYGTCQPQTLSPAQSQIRRLEKILPKFTGYAVVLGLLEGPSGEGSWLVPPRPAAALGLAGGSHTVPGAPLGMARSRSLALAISTVQGPRHMKKELRKEAK</sequence>
<evidence type="ECO:0008006" key="4">
    <source>
        <dbReference type="Google" id="ProtNLM"/>
    </source>
</evidence>